<dbReference type="EMBL" id="CALNXJ010000010">
    <property type="protein sequence ID" value="CAH3106039.1"/>
    <property type="molecule type" value="Genomic_DNA"/>
</dbReference>
<evidence type="ECO:0000313" key="3">
    <source>
        <dbReference type="EMBL" id="CAH3106039.1"/>
    </source>
</evidence>
<dbReference type="PANTHER" id="PTHR11183">
    <property type="entry name" value="GLYCOGENIN SUBFAMILY MEMBER"/>
    <property type="match status" value="1"/>
</dbReference>
<dbReference type="InterPro" id="IPR050587">
    <property type="entry name" value="GNT1/Glycosyltrans_8"/>
</dbReference>
<dbReference type="Proteomes" id="UP001159428">
    <property type="component" value="Unassembled WGS sequence"/>
</dbReference>
<evidence type="ECO:0000256" key="2">
    <source>
        <dbReference type="ARBA" id="ARBA00038934"/>
    </source>
</evidence>
<dbReference type="InterPro" id="IPR029044">
    <property type="entry name" value="Nucleotide-diphossugar_trans"/>
</dbReference>
<dbReference type="InterPro" id="IPR002495">
    <property type="entry name" value="Glyco_trans_8"/>
</dbReference>
<accession>A0AAU9WCJ0</accession>
<evidence type="ECO:0000256" key="1">
    <source>
        <dbReference type="ARBA" id="ARBA00038162"/>
    </source>
</evidence>
<dbReference type="EC" id="2.4.1.186" evidence="2"/>
<name>A0AAU9WCJ0_9CNID</name>
<proteinExistence type="inferred from homology"/>
<evidence type="ECO:0000313" key="4">
    <source>
        <dbReference type="Proteomes" id="UP001159428"/>
    </source>
</evidence>
<organism evidence="3 4">
    <name type="scientific">Pocillopora meandrina</name>
    <dbReference type="NCBI Taxonomy" id="46732"/>
    <lineage>
        <taxon>Eukaryota</taxon>
        <taxon>Metazoa</taxon>
        <taxon>Cnidaria</taxon>
        <taxon>Anthozoa</taxon>
        <taxon>Hexacorallia</taxon>
        <taxon>Scleractinia</taxon>
        <taxon>Astrocoeniina</taxon>
        <taxon>Pocilloporidae</taxon>
        <taxon>Pocillopora</taxon>
    </lineage>
</organism>
<comment type="similarity">
    <text evidence="1">Belongs to the glycosyltransferase 8 family. Glycogenin subfamily.</text>
</comment>
<feature type="non-terminal residue" evidence="3">
    <location>
        <position position="1"/>
    </location>
</feature>
<dbReference type="Pfam" id="PF01501">
    <property type="entry name" value="Glyco_transf_8"/>
    <property type="match status" value="2"/>
</dbReference>
<comment type="caution">
    <text evidence="3">The sequence shown here is derived from an EMBL/GenBank/DDBJ whole genome shotgun (WGS) entry which is preliminary data.</text>
</comment>
<protein>
    <recommendedName>
        <fullName evidence="2">glycogenin glucosyltransferase</fullName>
        <ecNumber evidence="2">2.4.1.186</ecNumber>
    </recommendedName>
</protein>
<sequence>ILISLSVIIVVGLLLAWGPIPPPYYLKIANYVLKDVMSDEERFLENELQLALKEWRMYQIESRFGQEWCKENFTSRKNNVTWLTIVVNDEFAIPALVLGLSIQTFSCQRNMVALISDTFSTETHRALQKIGWDTRIVEAMDCDWLETKYNAIDYRAFTGGAGIKGTHTRFHAWNYTEFSKIIYVDADYMLMTNIDQLFDIPGDFAAAPCSRPGVVDPCFNAGLMVFRPDVQQYQDILSLWRKMTRHGTCPNDQVLLWYYYVAEGNWKRLPYAFNIRRNIYRPLNSFHFACCSPPKPWSAKCRPSRKEAEDYDRPILVTDDMILVFWKKFYELLRRYDLENWWRSTKWFRPDQEFHAEPFAACNKIIISEAMSYEQRIMDNELQLARKEWRTYQIESRFGQEWCKENVQSRSDVTWLTIVVNDNFVVPALVLAHSIRTFSCHKNMIALIADTVTKEAQRALQRVGWETRVVEAMDCDWLDAKLSFERNEGLFGRPRGYRIIGTHTRFHAWKFTEFSKIIYVDADYMLMTNIDQLFDIPDDFAAVPCARPGVVDPCFNAGLLVFKPDTKYYQEIMDLWRETTERDTCPDDQVLLWHYYADAGKWRALPYAFNIRLITYRPFNSYHFAGGKGGYHPPKPWSADCRPSRKEAAEYDRPIVDITDVEIIFWKNFYQLLQRYNLEDWWKSTKLFRPRQEFGVVPYVDCKQSDL</sequence>
<reference evidence="3 4" key="1">
    <citation type="submission" date="2022-05" db="EMBL/GenBank/DDBJ databases">
        <authorList>
            <consortium name="Genoscope - CEA"/>
            <person name="William W."/>
        </authorList>
    </citation>
    <scope>NUCLEOTIDE SEQUENCE [LARGE SCALE GENOMIC DNA]</scope>
</reference>
<dbReference type="AlphaFoldDB" id="A0AAU9WCJ0"/>
<dbReference type="Gene3D" id="3.90.550.10">
    <property type="entry name" value="Spore Coat Polysaccharide Biosynthesis Protein SpsA, Chain A"/>
    <property type="match status" value="2"/>
</dbReference>
<gene>
    <name evidence="3" type="ORF">PMEA_00002128</name>
</gene>
<dbReference type="GO" id="GO:0005978">
    <property type="term" value="P:glycogen biosynthetic process"/>
    <property type="evidence" value="ECO:0007669"/>
    <property type="project" value="UniProtKB-ARBA"/>
</dbReference>
<dbReference type="SUPFAM" id="SSF53448">
    <property type="entry name" value="Nucleotide-diphospho-sugar transferases"/>
    <property type="match status" value="2"/>
</dbReference>
<dbReference type="GO" id="GO:0008466">
    <property type="term" value="F:glycogenin glucosyltransferase activity"/>
    <property type="evidence" value="ECO:0007669"/>
    <property type="project" value="UniProtKB-EC"/>
</dbReference>
<keyword evidence="4" id="KW-1185">Reference proteome</keyword>